<name>A0AAV4PNF0_9ARAC</name>
<keyword evidence="2" id="KW-1185">Reference proteome</keyword>
<sequence>MRENPVNSRRETRDAYKLRVTLQKRFLFRGGQSLLMERIYFFDKKKKRRVGWDYRGEIEEEDDHGAKCSSNGFSERECFLGSLVCYFGKGLESP</sequence>
<gene>
    <name evidence="1" type="ORF">CDAR_97471</name>
</gene>
<dbReference type="Proteomes" id="UP001054837">
    <property type="component" value="Unassembled WGS sequence"/>
</dbReference>
<protein>
    <submittedName>
        <fullName evidence="1">Uncharacterized protein</fullName>
    </submittedName>
</protein>
<organism evidence="1 2">
    <name type="scientific">Caerostris darwini</name>
    <dbReference type="NCBI Taxonomy" id="1538125"/>
    <lineage>
        <taxon>Eukaryota</taxon>
        <taxon>Metazoa</taxon>
        <taxon>Ecdysozoa</taxon>
        <taxon>Arthropoda</taxon>
        <taxon>Chelicerata</taxon>
        <taxon>Arachnida</taxon>
        <taxon>Araneae</taxon>
        <taxon>Araneomorphae</taxon>
        <taxon>Entelegynae</taxon>
        <taxon>Araneoidea</taxon>
        <taxon>Araneidae</taxon>
        <taxon>Caerostris</taxon>
    </lineage>
</organism>
<reference evidence="1 2" key="1">
    <citation type="submission" date="2021-06" db="EMBL/GenBank/DDBJ databases">
        <title>Caerostris darwini draft genome.</title>
        <authorList>
            <person name="Kono N."/>
            <person name="Arakawa K."/>
        </authorList>
    </citation>
    <scope>NUCLEOTIDE SEQUENCE [LARGE SCALE GENOMIC DNA]</scope>
</reference>
<proteinExistence type="predicted"/>
<accession>A0AAV4PNF0</accession>
<evidence type="ECO:0000313" key="1">
    <source>
        <dbReference type="EMBL" id="GIX99077.1"/>
    </source>
</evidence>
<comment type="caution">
    <text evidence="1">The sequence shown here is derived from an EMBL/GenBank/DDBJ whole genome shotgun (WGS) entry which is preliminary data.</text>
</comment>
<evidence type="ECO:0000313" key="2">
    <source>
        <dbReference type="Proteomes" id="UP001054837"/>
    </source>
</evidence>
<dbReference type="AlphaFoldDB" id="A0AAV4PNF0"/>
<dbReference type="EMBL" id="BPLQ01003267">
    <property type="protein sequence ID" value="GIX99077.1"/>
    <property type="molecule type" value="Genomic_DNA"/>
</dbReference>